<sequence length="283" mass="32792">HHKWEIHNKEKEKTPYNPWTSKESNMLFTQLMRHSSEFEWDSGSKKFTATAEVWQNYFKSHPSQVHLQRDTFADYEDLVIAIGNGTAAGKNLIGLVDDTDARTYEVGEMRPTRLQDTNEAFVPSQNETSYQSLSSGNFTSSPFLDTNLEAPLEKLPQRKKPKTESEANNNSVETITRAELVEKVYVGIDSIAAITTEIRGIHSLMREEREREREPTMLGMLPNLDNRARYKALGLVHKLGMKNAFLKMLPEERSDFVFSLMMQYYGMKKSRKEKKKRKWTMKN</sequence>
<name>A0A4Y1RJ59_PRUDU</name>
<proteinExistence type="predicted"/>
<gene>
    <name evidence="2" type="ORF">Prudu_015478</name>
</gene>
<dbReference type="AlphaFoldDB" id="A0A4Y1RJ59"/>
<dbReference type="EMBL" id="AP019302">
    <property type="protein sequence ID" value="BBH04361.1"/>
    <property type="molecule type" value="Genomic_DNA"/>
</dbReference>
<organism evidence="2">
    <name type="scientific">Prunus dulcis</name>
    <name type="common">Almond</name>
    <name type="synonym">Amygdalus dulcis</name>
    <dbReference type="NCBI Taxonomy" id="3755"/>
    <lineage>
        <taxon>Eukaryota</taxon>
        <taxon>Viridiplantae</taxon>
        <taxon>Streptophyta</taxon>
        <taxon>Embryophyta</taxon>
        <taxon>Tracheophyta</taxon>
        <taxon>Spermatophyta</taxon>
        <taxon>Magnoliopsida</taxon>
        <taxon>eudicotyledons</taxon>
        <taxon>Gunneridae</taxon>
        <taxon>Pentapetalae</taxon>
        <taxon>rosids</taxon>
        <taxon>fabids</taxon>
        <taxon>Rosales</taxon>
        <taxon>Rosaceae</taxon>
        <taxon>Amygdaloideae</taxon>
        <taxon>Amygdaleae</taxon>
        <taxon>Prunus</taxon>
    </lineage>
</organism>
<protein>
    <recommendedName>
        <fullName evidence="1">At2g29880-like C-terminal domain-containing protein</fullName>
    </recommendedName>
</protein>
<evidence type="ECO:0000313" key="2">
    <source>
        <dbReference type="EMBL" id="BBH04361.1"/>
    </source>
</evidence>
<evidence type="ECO:0000259" key="1">
    <source>
        <dbReference type="Pfam" id="PF24769"/>
    </source>
</evidence>
<feature type="domain" description="At2g29880-like C-terminal" evidence="1">
    <location>
        <begin position="221"/>
        <end position="256"/>
    </location>
</feature>
<dbReference type="InterPro" id="IPR055314">
    <property type="entry name" value="At2g29880-like"/>
</dbReference>
<dbReference type="PANTHER" id="PTHR47864:SF2">
    <property type="entry name" value="MYB_SANT-LIKE DNA-BINDING DOMAIN PROTEIN"/>
    <property type="match status" value="1"/>
</dbReference>
<dbReference type="InterPro" id="IPR056253">
    <property type="entry name" value="At2g29880-like_C"/>
</dbReference>
<dbReference type="PANTHER" id="PTHR47864">
    <property type="entry name" value="TRANSMEMBRANE PROTEIN"/>
    <property type="match status" value="1"/>
</dbReference>
<accession>A0A4Y1RJ59</accession>
<feature type="non-terminal residue" evidence="2">
    <location>
        <position position="1"/>
    </location>
</feature>
<dbReference type="Pfam" id="PF24769">
    <property type="entry name" value="At2g29880_C"/>
    <property type="match status" value="1"/>
</dbReference>
<reference evidence="2" key="1">
    <citation type="journal article" date="2019" name="Science">
        <title>Mutation of a bHLH transcription factor allowed almond domestication.</title>
        <authorList>
            <person name="Sanchez-Perez R."/>
            <person name="Pavan S."/>
            <person name="Mazzeo R."/>
            <person name="Moldovan C."/>
            <person name="Aiese Cigliano R."/>
            <person name="Del Cueto J."/>
            <person name="Ricciardi F."/>
            <person name="Lotti C."/>
            <person name="Ricciardi L."/>
            <person name="Dicenta F."/>
            <person name="Lopez-Marques R.L."/>
            <person name="Lindberg Moller B."/>
        </authorList>
    </citation>
    <scope>NUCLEOTIDE SEQUENCE</scope>
</reference>